<dbReference type="GO" id="GO:0046872">
    <property type="term" value="F:metal ion binding"/>
    <property type="evidence" value="ECO:0007669"/>
    <property type="project" value="UniProtKB-KW"/>
</dbReference>
<dbReference type="Pfam" id="PF16891">
    <property type="entry name" value="STPPase_N"/>
    <property type="match status" value="1"/>
</dbReference>
<feature type="compositionally biased region" description="Polar residues" evidence="10">
    <location>
        <begin position="74"/>
        <end position="90"/>
    </location>
</feature>
<evidence type="ECO:0000256" key="10">
    <source>
        <dbReference type="SAM" id="MobiDB-lite"/>
    </source>
</evidence>
<proteinExistence type="predicted"/>
<evidence type="ECO:0000313" key="12">
    <source>
        <dbReference type="EMBL" id="KAJ4375939.1"/>
    </source>
</evidence>
<dbReference type="EC" id="3.1.3.16" evidence="2"/>
<comment type="caution">
    <text evidence="12">The sequence shown here is derived from an EMBL/GenBank/DDBJ whole genome shotgun (WGS) entry which is preliminary data.</text>
</comment>
<comment type="cofactor">
    <cofactor evidence="1">
        <name>Mn(2+)</name>
        <dbReference type="ChEBI" id="CHEBI:29035"/>
    </cofactor>
</comment>
<evidence type="ECO:0000256" key="7">
    <source>
        <dbReference type="ARBA" id="ARBA00047761"/>
    </source>
</evidence>
<protein>
    <recommendedName>
        <fullName evidence="2">protein-serine/threonine phosphatase</fullName>
        <ecNumber evidence="2">3.1.3.16</ecNumber>
    </recommendedName>
</protein>
<organism evidence="12 13">
    <name type="scientific">Neocucurbitaria cava</name>
    <dbReference type="NCBI Taxonomy" id="798079"/>
    <lineage>
        <taxon>Eukaryota</taxon>
        <taxon>Fungi</taxon>
        <taxon>Dikarya</taxon>
        <taxon>Ascomycota</taxon>
        <taxon>Pezizomycotina</taxon>
        <taxon>Dothideomycetes</taxon>
        <taxon>Pleosporomycetidae</taxon>
        <taxon>Pleosporales</taxon>
        <taxon>Pleosporineae</taxon>
        <taxon>Cucurbitariaceae</taxon>
        <taxon>Neocucurbitaria</taxon>
    </lineage>
</organism>
<evidence type="ECO:0000256" key="3">
    <source>
        <dbReference type="ARBA" id="ARBA00022723"/>
    </source>
</evidence>
<name>A0A9W9CR16_9PLEO</name>
<dbReference type="SUPFAM" id="SSF56300">
    <property type="entry name" value="Metallo-dependent phosphatases"/>
    <property type="match status" value="1"/>
</dbReference>
<evidence type="ECO:0000256" key="4">
    <source>
        <dbReference type="ARBA" id="ARBA00022801"/>
    </source>
</evidence>
<feature type="compositionally biased region" description="Polar residues" evidence="10">
    <location>
        <begin position="26"/>
        <end position="43"/>
    </location>
</feature>
<dbReference type="GO" id="GO:0005737">
    <property type="term" value="C:cytoplasm"/>
    <property type="evidence" value="ECO:0007669"/>
    <property type="project" value="TreeGrafter"/>
</dbReference>
<feature type="region of interest" description="Disordered" evidence="10">
    <location>
        <begin position="68"/>
        <end position="90"/>
    </location>
</feature>
<keyword evidence="13" id="KW-1185">Reference proteome</keyword>
<keyword evidence="9" id="KW-0175">Coiled coil</keyword>
<keyword evidence="5" id="KW-0904">Protein phosphatase</keyword>
<dbReference type="InterPro" id="IPR031675">
    <property type="entry name" value="STPPase_N"/>
</dbReference>
<dbReference type="Pfam" id="PF00149">
    <property type="entry name" value="Metallophos"/>
    <property type="match status" value="1"/>
</dbReference>
<dbReference type="AlphaFoldDB" id="A0A9W9CR16"/>
<keyword evidence="3" id="KW-0479">Metal-binding</keyword>
<dbReference type="GO" id="GO:0007346">
    <property type="term" value="P:regulation of mitotic cell cycle"/>
    <property type="evidence" value="ECO:0007669"/>
    <property type="project" value="TreeGrafter"/>
</dbReference>
<feature type="coiled-coil region" evidence="9">
    <location>
        <begin position="257"/>
        <end position="346"/>
    </location>
</feature>
<dbReference type="SMART" id="SM00156">
    <property type="entry name" value="PP2Ac"/>
    <property type="match status" value="1"/>
</dbReference>
<evidence type="ECO:0000256" key="8">
    <source>
        <dbReference type="ARBA" id="ARBA00048336"/>
    </source>
</evidence>
<keyword evidence="4 12" id="KW-0378">Hydrolase</keyword>
<evidence type="ECO:0000256" key="1">
    <source>
        <dbReference type="ARBA" id="ARBA00001936"/>
    </source>
</evidence>
<evidence type="ECO:0000256" key="2">
    <source>
        <dbReference type="ARBA" id="ARBA00013081"/>
    </source>
</evidence>
<reference evidence="12" key="1">
    <citation type="submission" date="2022-10" db="EMBL/GenBank/DDBJ databases">
        <title>Tapping the CABI collections for fungal endophytes: first genome assemblies for Collariella, Neodidymelliopsis, Ascochyta clinopodiicola, Didymella pomorum, Didymosphaeria variabile, Neocosmospora piperis and Neocucurbitaria cava.</title>
        <authorList>
            <person name="Hill R."/>
        </authorList>
    </citation>
    <scope>NUCLEOTIDE SEQUENCE</scope>
    <source>
        <strain evidence="12">IMI 356814</strain>
    </source>
</reference>
<dbReference type="Proteomes" id="UP001140560">
    <property type="component" value="Unassembled WGS sequence"/>
</dbReference>
<dbReference type="GO" id="GO:0005634">
    <property type="term" value="C:nucleus"/>
    <property type="evidence" value="ECO:0007669"/>
    <property type="project" value="TreeGrafter"/>
</dbReference>
<dbReference type="Gene3D" id="3.60.21.10">
    <property type="match status" value="1"/>
</dbReference>
<dbReference type="GO" id="GO:0004722">
    <property type="term" value="F:protein serine/threonine phosphatase activity"/>
    <property type="evidence" value="ECO:0007669"/>
    <property type="project" value="UniProtKB-EC"/>
</dbReference>
<dbReference type="InterPro" id="IPR050341">
    <property type="entry name" value="PP1_catalytic_subunit"/>
</dbReference>
<comment type="catalytic activity">
    <reaction evidence="8">
        <text>O-phospho-L-threonyl-[protein] + H2O = L-threonyl-[protein] + phosphate</text>
        <dbReference type="Rhea" id="RHEA:47004"/>
        <dbReference type="Rhea" id="RHEA-COMP:11060"/>
        <dbReference type="Rhea" id="RHEA-COMP:11605"/>
        <dbReference type="ChEBI" id="CHEBI:15377"/>
        <dbReference type="ChEBI" id="CHEBI:30013"/>
        <dbReference type="ChEBI" id="CHEBI:43474"/>
        <dbReference type="ChEBI" id="CHEBI:61977"/>
        <dbReference type="EC" id="3.1.3.16"/>
    </reaction>
</comment>
<dbReference type="PANTHER" id="PTHR11668:SF300">
    <property type="entry name" value="SERINE_THREONINE-PROTEIN PHOSPHATASE"/>
    <property type="match status" value="1"/>
</dbReference>
<evidence type="ECO:0000256" key="5">
    <source>
        <dbReference type="ARBA" id="ARBA00022912"/>
    </source>
</evidence>
<dbReference type="InterPro" id="IPR029052">
    <property type="entry name" value="Metallo-depent_PP-like"/>
</dbReference>
<feature type="region of interest" description="Disordered" evidence="10">
    <location>
        <begin position="370"/>
        <end position="420"/>
    </location>
</feature>
<evidence type="ECO:0000256" key="6">
    <source>
        <dbReference type="ARBA" id="ARBA00023211"/>
    </source>
</evidence>
<evidence type="ECO:0000256" key="9">
    <source>
        <dbReference type="SAM" id="Coils"/>
    </source>
</evidence>
<keyword evidence="6" id="KW-0464">Manganese</keyword>
<feature type="region of interest" description="Disordered" evidence="10">
    <location>
        <begin position="1"/>
        <end position="50"/>
    </location>
</feature>
<sequence>MSNYDDWDTFANAFGGKKKKKKSDAETSTNADAQSSASSQTFGGQAKSPAADSARAYYANKLKAKRNADDAASKTKQQASLKAPTTSGQISEAAKTSLPIRVAPNVKASTEVRKPVYIALMGVTVKTDADVLEEIASFLTATYEQGTKLDGILYLQRICGPGFYKKIMLVTTRWEEVDKASGEEVEKELTSTNDFWGTMIRGGCRTGRHDNTKASAMKLIGTFVTTCDEPKVTLDIQKEIVYQKKKLLDTSAGQEVDQRFAEEVRNAKKEVDDVKKDMLAALREKDKDWVNQLRKQQDKASADVAKTESAYKDLRISMQKKYEDNCRRLKEELDQLRVENKKYAATAMSTPYVSNAKASPALDRDWSQFGLRSDSSQSSSTNVASQRTPKPNVTYTPVVRKVRSPPAQETPKKKVEPQPEAWEDEVDLDAILDRLIEAGNGRRGRQAQLLTTEHHWLCKKSRKGFLSQPMLLELEAPLIIVGDIRGDFPGLFDIFRLCGYPPRTNYLFLGNYTGYGRQSLETLWTLLAYRIKYPENFFVLRGMNECARVSRVSGFYDECKRRYNIELWKDAVYTFNTMPIAALIDDKIMAMSGGISPDLNSFDQIRRVMRPTDIPVCGLFCDLVSADPDPQAWGWSENDRGASFTYGLDVISRFLSKHDLDLIVRGNELEANGYKVLQDNNGKRVHVTLWSTKGYCTAGASWTVEGPDVGYNNDAAVLCLDKRLQIQFKTIKFEYPKGMSYKDYYQSWASYSPDEWPDD</sequence>
<accession>A0A9W9CR16</accession>
<evidence type="ECO:0000259" key="11">
    <source>
        <dbReference type="SMART" id="SM00156"/>
    </source>
</evidence>
<feature type="domain" description="Serine/threonine specific protein phosphatases" evidence="11">
    <location>
        <begin position="450"/>
        <end position="735"/>
    </location>
</feature>
<dbReference type="GO" id="GO:0007059">
    <property type="term" value="P:chromosome segregation"/>
    <property type="evidence" value="ECO:0007669"/>
    <property type="project" value="TreeGrafter"/>
</dbReference>
<dbReference type="InterPro" id="IPR027417">
    <property type="entry name" value="P-loop_NTPase"/>
</dbReference>
<feature type="compositionally biased region" description="Low complexity" evidence="10">
    <location>
        <begin position="370"/>
        <end position="386"/>
    </location>
</feature>
<gene>
    <name evidence="12" type="primary">GLC7</name>
    <name evidence="12" type="ORF">N0V83_001218</name>
</gene>
<dbReference type="PANTHER" id="PTHR11668">
    <property type="entry name" value="SERINE/THREONINE PROTEIN PHOSPHATASE"/>
    <property type="match status" value="1"/>
</dbReference>
<dbReference type="EMBL" id="JAPEUY010000002">
    <property type="protein sequence ID" value="KAJ4375939.1"/>
    <property type="molecule type" value="Genomic_DNA"/>
</dbReference>
<dbReference type="Gene3D" id="3.40.50.300">
    <property type="entry name" value="P-loop containing nucleotide triphosphate hydrolases"/>
    <property type="match status" value="1"/>
</dbReference>
<dbReference type="PRINTS" id="PR00114">
    <property type="entry name" value="STPHPHTASE"/>
</dbReference>
<evidence type="ECO:0000313" key="13">
    <source>
        <dbReference type="Proteomes" id="UP001140560"/>
    </source>
</evidence>
<comment type="catalytic activity">
    <reaction evidence="7">
        <text>O-phospho-L-seryl-[protein] + H2O = L-seryl-[protein] + phosphate</text>
        <dbReference type="Rhea" id="RHEA:20629"/>
        <dbReference type="Rhea" id="RHEA-COMP:9863"/>
        <dbReference type="Rhea" id="RHEA-COMP:11604"/>
        <dbReference type="ChEBI" id="CHEBI:15377"/>
        <dbReference type="ChEBI" id="CHEBI:29999"/>
        <dbReference type="ChEBI" id="CHEBI:43474"/>
        <dbReference type="ChEBI" id="CHEBI:83421"/>
        <dbReference type="EC" id="3.1.3.16"/>
    </reaction>
</comment>
<dbReference type="InterPro" id="IPR004843">
    <property type="entry name" value="Calcineurin-like_PHP"/>
</dbReference>
<dbReference type="InterPro" id="IPR006186">
    <property type="entry name" value="Ser/Thr-sp_prot-phosphatase"/>
</dbReference>